<sequence length="140" mass="15113">MKHMGDNGGLNNRYLGVLLIGLVGVSLGMFGVRSVAEGGPTGVPLCAPGDLPPQAYDTIDLVEKGGPFPEPGEDDTHFGNYEGLLPEEPSDYYREYTVPTPGLGHRGERRIVTGGGADGEVDEWYFTADHYESFCEIPEH</sequence>
<dbReference type="Pfam" id="PF00545">
    <property type="entry name" value="Ribonuclease"/>
    <property type="match status" value="1"/>
</dbReference>
<gene>
    <name evidence="3" type="ORF">C3E79_08135</name>
</gene>
<dbReference type="InterPro" id="IPR000026">
    <property type="entry name" value="N1-like"/>
</dbReference>
<evidence type="ECO:0000313" key="4">
    <source>
        <dbReference type="Proteomes" id="UP000244754"/>
    </source>
</evidence>
<dbReference type="KEGG" id="clia:C3E79_08135"/>
<dbReference type="GO" id="GO:0004521">
    <property type="term" value="F:RNA endonuclease activity"/>
    <property type="evidence" value="ECO:0007669"/>
    <property type="project" value="InterPro"/>
</dbReference>
<proteinExistence type="predicted"/>
<protein>
    <submittedName>
        <fullName evidence="3">Guanyl-specific ribonuclease</fullName>
    </submittedName>
</protein>
<dbReference type="Proteomes" id="UP000244754">
    <property type="component" value="Chromosome"/>
</dbReference>
<dbReference type="OrthoDB" id="5326845at2"/>
<keyword evidence="4" id="KW-1185">Reference proteome</keyword>
<dbReference type="AlphaFoldDB" id="A0A2S0WFF5"/>
<organism evidence="3 4">
    <name type="scientific">Corynebacterium liangguodongii</name>
    <dbReference type="NCBI Taxonomy" id="2079535"/>
    <lineage>
        <taxon>Bacteria</taxon>
        <taxon>Bacillati</taxon>
        <taxon>Actinomycetota</taxon>
        <taxon>Actinomycetes</taxon>
        <taxon>Mycobacteriales</taxon>
        <taxon>Corynebacteriaceae</taxon>
        <taxon>Corynebacterium</taxon>
    </lineage>
</organism>
<keyword evidence="1" id="KW-0540">Nuclease</keyword>
<evidence type="ECO:0000256" key="2">
    <source>
        <dbReference type="ARBA" id="ARBA00022801"/>
    </source>
</evidence>
<evidence type="ECO:0000313" key="3">
    <source>
        <dbReference type="EMBL" id="AWB84454.1"/>
    </source>
</evidence>
<reference evidence="4" key="1">
    <citation type="submission" date="2018-01" db="EMBL/GenBank/DDBJ databases">
        <authorList>
            <person name="Li J."/>
        </authorList>
    </citation>
    <scope>NUCLEOTIDE SEQUENCE [LARGE SCALE GENOMIC DNA]</scope>
    <source>
        <strain evidence="4">2184</strain>
    </source>
</reference>
<keyword evidence="2" id="KW-0378">Hydrolase</keyword>
<dbReference type="EMBL" id="CP026948">
    <property type="protein sequence ID" value="AWB84454.1"/>
    <property type="molecule type" value="Genomic_DNA"/>
</dbReference>
<accession>A0A2S0WFF5</accession>
<dbReference type="InterPro" id="IPR016191">
    <property type="entry name" value="Ribonuclease/ribotoxin"/>
</dbReference>
<dbReference type="GO" id="GO:0003723">
    <property type="term" value="F:RNA binding"/>
    <property type="evidence" value="ECO:0007669"/>
    <property type="project" value="InterPro"/>
</dbReference>
<dbReference type="GO" id="GO:0016787">
    <property type="term" value="F:hydrolase activity"/>
    <property type="evidence" value="ECO:0007669"/>
    <property type="project" value="UniProtKB-KW"/>
</dbReference>
<name>A0A2S0WFF5_9CORY</name>
<dbReference type="SUPFAM" id="SSF53933">
    <property type="entry name" value="Microbial ribonucleases"/>
    <property type="match status" value="1"/>
</dbReference>
<evidence type="ECO:0000256" key="1">
    <source>
        <dbReference type="ARBA" id="ARBA00022722"/>
    </source>
</evidence>
<dbReference type="Gene3D" id="3.10.450.30">
    <property type="entry name" value="Microbial ribonucleases"/>
    <property type="match status" value="1"/>
</dbReference>